<evidence type="ECO:0000313" key="9">
    <source>
        <dbReference type="EMBL" id="KIO10628.1"/>
    </source>
</evidence>
<comment type="subcellular location">
    <subcellularLocation>
        <location evidence="1">Membrane</location>
        <topology evidence="1">Multi-pass membrane protein</topology>
    </subcellularLocation>
</comment>
<dbReference type="AlphaFoldDB" id="A0A0C3JN49"/>
<evidence type="ECO:0000256" key="1">
    <source>
        <dbReference type="ARBA" id="ARBA00004141"/>
    </source>
</evidence>
<reference evidence="10" key="2">
    <citation type="submission" date="2015-01" db="EMBL/GenBank/DDBJ databases">
        <title>Evolutionary Origins and Diversification of the Mycorrhizal Mutualists.</title>
        <authorList>
            <consortium name="DOE Joint Genome Institute"/>
            <consortium name="Mycorrhizal Genomics Consortium"/>
            <person name="Kohler A."/>
            <person name="Kuo A."/>
            <person name="Nagy L.G."/>
            <person name="Floudas D."/>
            <person name="Copeland A."/>
            <person name="Barry K.W."/>
            <person name="Cichocki N."/>
            <person name="Veneault-Fourrey C."/>
            <person name="LaButti K."/>
            <person name="Lindquist E.A."/>
            <person name="Lipzen A."/>
            <person name="Lundell T."/>
            <person name="Morin E."/>
            <person name="Murat C."/>
            <person name="Riley R."/>
            <person name="Ohm R."/>
            <person name="Sun H."/>
            <person name="Tunlid A."/>
            <person name="Henrissat B."/>
            <person name="Grigoriev I.V."/>
            <person name="Hibbett D.S."/>
            <person name="Martin F."/>
        </authorList>
    </citation>
    <scope>NUCLEOTIDE SEQUENCE [LARGE SCALE GENOMIC DNA]</scope>
    <source>
        <strain evidence="10">Marx 270</strain>
    </source>
</reference>
<reference evidence="9 10" key="1">
    <citation type="submission" date="2014-04" db="EMBL/GenBank/DDBJ databases">
        <authorList>
            <consortium name="DOE Joint Genome Institute"/>
            <person name="Kuo A."/>
            <person name="Kohler A."/>
            <person name="Costa M.D."/>
            <person name="Nagy L.G."/>
            <person name="Floudas D."/>
            <person name="Copeland A."/>
            <person name="Barry K.W."/>
            <person name="Cichocki N."/>
            <person name="Veneault-Fourrey C."/>
            <person name="LaButti K."/>
            <person name="Lindquist E.A."/>
            <person name="Lipzen A."/>
            <person name="Lundell T."/>
            <person name="Morin E."/>
            <person name="Murat C."/>
            <person name="Sun H."/>
            <person name="Tunlid A."/>
            <person name="Henrissat B."/>
            <person name="Grigoriev I.V."/>
            <person name="Hibbett D.S."/>
            <person name="Martin F."/>
            <person name="Nordberg H.P."/>
            <person name="Cantor M.N."/>
            <person name="Hua S.X."/>
        </authorList>
    </citation>
    <scope>NUCLEOTIDE SEQUENCE [LARGE SCALE GENOMIC DNA]</scope>
    <source>
        <strain evidence="9 10">Marx 270</strain>
    </source>
</reference>
<evidence type="ECO:0000259" key="8">
    <source>
        <dbReference type="Pfam" id="PF00324"/>
    </source>
</evidence>
<dbReference type="HOGENOM" id="CLU_007946_2_5_1"/>
<feature type="non-terminal residue" evidence="9">
    <location>
        <position position="154"/>
    </location>
</feature>
<dbReference type="GO" id="GO:0016020">
    <property type="term" value="C:membrane"/>
    <property type="evidence" value="ECO:0007669"/>
    <property type="project" value="UniProtKB-SubCell"/>
</dbReference>
<evidence type="ECO:0000313" key="10">
    <source>
        <dbReference type="Proteomes" id="UP000054217"/>
    </source>
</evidence>
<feature type="transmembrane region" description="Helical" evidence="7">
    <location>
        <begin position="31"/>
        <end position="50"/>
    </location>
</feature>
<evidence type="ECO:0000256" key="6">
    <source>
        <dbReference type="ARBA" id="ARBA00023136"/>
    </source>
</evidence>
<keyword evidence="5 7" id="KW-1133">Transmembrane helix</keyword>
<dbReference type="Pfam" id="PF00324">
    <property type="entry name" value="AA_permease"/>
    <property type="match status" value="1"/>
</dbReference>
<dbReference type="GO" id="GO:0015171">
    <property type="term" value="F:amino acid transmembrane transporter activity"/>
    <property type="evidence" value="ECO:0007669"/>
    <property type="project" value="TreeGrafter"/>
</dbReference>
<dbReference type="OrthoDB" id="2691451at2759"/>
<name>A0A0C3JN49_PISTI</name>
<keyword evidence="4" id="KW-0029">Amino-acid transport</keyword>
<feature type="domain" description="Amino acid permease/ SLC12A" evidence="8">
    <location>
        <begin position="28"/>
        <end position="154"/>
    </location>
</feature>
<dbReference type="PROSITE" id="PS00218">
    <property type="entry name" value="AMINO_ACID_PERMEASE_1"/>
    <property type="match status" value="1"/>
</dbReference>
<evidence type="ECO:0000256" key="7">
    <source>
        <dbReference type="SAM" id="Phobius"/>
    </source>
</evidence>
<keyword evidence="6 7" id="KW-0472">Membrane</keyword>
<accession>A0A0C3JN49</accession>
<evidence type="ECO:0000256" key="5">
    <source>
        <dbReference type="ARBA" id="ARBA00022989"/>
    </source>
</evidence>
<dbReference type="InterPro" id="IPR004841">
    <property type="entry name" value="AA-permease/SLC12A_dom"/>
</dbReference>
<keyword evidence="3 7" id="KW-0812">Transmembrane</keyword>
<keyword evidence="2" id="KW-0813">Transport</keyword>
<dbReference type="PANTHER" id="PTHR43341:SF1">
    <property type="entry name" value="GENERAL AMINO-ACID PERMEASE GAP1"/>
    <property type="match status" value="1"/>
</dbReference>
<dbReference type="PANTHER" id="PTHR43341">
    <property type="entry name" value="AMINO ACID PERMEASE"/>
    <property type="match status" value="1"/>
</dbReference>
<dbReference type="STRING" id="870435.A0A0C3JN49"/>
<evidence type="ECO:0000256" key="2">
    <source>
        <dbReference type="ARBA" id="ARBA00022448"/>
    </source>
</evidence>
<dbReference type="InterPro" id="IPR004840">
    <property type="entry name" value="Amino_acid_permease_CS"/>
</dbReference>
<dbReference type="InParanoid" id="A0A0C3JN49"/>
<dbReference type="Gene3D" id="1.20.1740.10">
    <property type="entry name" value="Amino acid/polyamine transporter I"/>
    <property type="match status" value="1"/>
</dbReference>
<gene>
    <name evidence="9" type="ORF">M404DRAFT_995118</name>
</gene>
<proteinExistence type="predicted"/>
<evidence type="ECO:0000256" key="4">
    <source>
        <dbReference type="ARBA" id="ARBA00022970"/>
    </source>
</evidence>
<organism evidence="9 10">
    <name type="scientific">Pisolithus tinctorius Marx 270</name>
    <dbReference type="NCBI Taxonomy" id="870435"/>
    <lineage>
        <taxon>Eukaryota</taxon>
        <taxon>Fungi</taxon>
        <taxon>Dikarya</taxon>
        <taxon>Basidiomycota</taxon>
        <taxon>Agaricomycotina</taxon>
        <taxon>Agaricomycetes</taxon>
        <taxon>Agaricomycetidae</taxon>
        <taxon>Boletales</taxon>
        <taxon>Sclerodermatineae</taxon>
        <taxon>Pisolithaceae</taxon>
        <taxon>Pisolithus</taxon>
    </lineage>
</organism>
<dbReference type="InterPro" id="IPR050524">
    <property type="entry name" value="APC_YAT"/>
</dbReference>
<sequence>MPPPTEVANTNGNGNLVHGPRRQLEQRHVQMIAVAGTIGTALFLGSGQAISGGGPVGALLAYAFVGSVAYASLSSVGEMTSLAPVAGSFAHYAHRWVDEATGFAVGWIYFFTNAVTIPAEIAGAQLLLSQWTENTKPYIVLILGVTCLVNIFGV</sequence>
<keyword evidence="10" id="KW-1185">Reference proteome</keyword>
<protein>
    <recommendedName>
        <fullName evidence="8">Amino acid permease/ SLC12A domain-containing protein</fullName>
    </recommendedName>
</protein>
<dbReference type="Proteomes" id="UP000054217">
    <property type="component" value="Unassembled WGS sequence"/>
</dbReference>
<dbReference type="EMBL" id="KN831951">
    <property type="protein sequence ID" value="KIO10628.1"/>
    <property type="molecule type" value="Genomic_DNA"/>
</dbReference>
<evidence type="ECO:0000256" key="3">
    <source>
        <dbReference type="ARBA" id="ARBA00022692"/>
    </source>
</evidence>